<dbReference type="SMR" id="A0A2A1KAB7"/>
<proteinExistence type="inferred from homology"/>
<evidence type="ECO:0000256" key="1">
    <source>
        <dbReference type="ARBA" id="ARBA00010243"/>
    </source>
</evidence>
<evidence type="ECO:0000259" key="8">
    <source>
        <dbReference type="PROSITE" id="PS50249"/>
    </source>
</evidence>
<keyword evidence="6" id="KW-0482">Metalloprotease</keyword>
<dbReference type="PROSITE" id="PS01302">
    <property type="entry name" value="UPF0758"/>
    <property type="match status" value="1"/>
</dbReference>
<dbReference type="SUPFAM" id="SSF102712">
    <property type="entry name" value="JAB1/MPN domain"/>
    <property type="match status" value="1"/>
</dbReference>
<dbReference type="EMBL" id="PGWX01000266">
    <property type="protein sequence ID" value="PPJ75443.1"/>
    <property type="molecule type" value="Genomic_DNA"/>
</dbReference>
<dbReference type="InterPro" id="IPR025657">
    <property type="entry name" value="RadC_JAB"/>
</dbReference>
<organism evidence="10 11">
    <name type="scientific">Staphylococcus haemolyticus</name>
    <dbReference type="NCBI Taxonomy" id="1283"/>
    <lineage>
        <taxon>Bacteria</taxon>
        <taxon>Bacillati</taxon>
        <taxon>Bacillota</taxon>
        <taxon>Bacilli</taxon>
        <taxon>Bacillales</taxon>
        <taxon>Staphylococcaceae</taxon>
        <taxon>Staphylococcus</taxon>
    </lineage>
</organism>
<dbReference type="RefSeq" id="WP_011275564.1">
    <property type="nucleotide sequence ID" value="NZ_BKAY01000003.1"/>
</dbReference>
<dbReference type="GO" id="GO:0046872">
    <property type="term" value="F:metal ion binding"/>
    <property type="evidence" value="ECO:0007669"/>
    <property type="project" value="UniProtKB-KW"/>
</dbReference>
<dbReference type="GeneID" id="93780671"/>
<keyword evidence="12" id="KW-1185">Reference proteome</keyword>
<gene>
    <name evidence="9" type="primary">radC</name>
    <name evidence="10" type="ORF">CV019_05680</name>
    <name evidence="9" type="ORF">RO950_05180</name>
</gene>
<evidence type="ECO:0000313" key="12">
    <source>
        <dbReference type="Proteomes" id="UP001269271"/>
    </source>
</evidence>
<evidence type="ECO:0000256" key="5">
    <source>
        <dbReference type="ARBA" id="ARBA00022833"/>
    </source>
</evidence>
<keyword evidence="5" id="KW-0862">Zinc</keyword>
<protein>
    <submittedName>
        <fullName evidence="9">DNA repair protein RadC</fullName>
    </submittedName>
    <submittedName>
        <fullName evidence="10">JAB domain-containing protein</fullName>
    </submittedName>
</protein>
<dbReference type="Pfam" id="PF04002">
    <property type="entry name" value="RadC"/>
    <property type="match status" value="1"/>
</dbReference>
<evidence type="ECO:0000313" key="10">
    <source>
        <dbReference type="EMBL" id="PPJ75443.1"/>
    </source>
</evidence>
<evidence type="ECO:0000256" key="3">
    <source>
        <dbReference type="ARBA" id="ARBA00022723"/>
    </source>
</evidence>
<dbReference type="InterPro" id="IPR010994">
    <property type="entry name" value="RuvA_2-like"/>
</dbReference>
<dbReference type="NCBIfam" id="NF000642">
    <property type="entry name" value="PRK00024.1"/>
    <property type="match status" value="1"/>
</dbReference>
<reference evidence="10 11" key="1">
    <citation type="submission" date="2017-11" db="EMBL/GenBank/DDBJ databases">
        <authorList>
            <person name="Founou R.C."/>
            <person name="Founou L."/>
            <person name="Allam M."/>
            <person name="Ismail A."/>
            <person name="Essack S.Y."/>
        </authorList>
    </citation>
    <scope>NUCLEOTIDE SEQUENCE [LARGE SCALE GENOMIC DNA]</scope>
    <source>
        <strain evidence="10 11">G811N2B1</strain>
    </source>
</reference>
<dbReference type="GO" id="GO:0008237">
    <property type="term" value="F:metallopeptidase activity"/>
    <property type="evidence" value="ECO:0007669"/>
    <property type="project" value="UniProtKB-KW"/>
</dbReference>
<comment type="similarity">
    <text evidence="1 7">Belongs to the UPF0758 family.</text>
</comment>
<keyword evidence="2" id="KW-0645">Protease</keyword>
<dbReference type="InterPro" id="IPR037518">
    <property type="entry name" value="MPN"/>
</dbReference>
<comment type="caution">
    <text evidence="10">The sequence shown here is derived from an EMBL/GenBank/DDBJ whole genome shotgun (WGS) entry which is preliminary data.</text>
</comment>
<evidence type="ECO:0000256" key="7">
    <source>
        <dbReference type="RuleBase" id="RU003797"/>
    </source>
</evidence>
<dbReference type="InterPro" id="IPR001405">
    <property type="entry name" value="UPF0758"/>
</dbReference>
<name>A0A2A1KAB7_STAHA</name>
<dbReference type="Gene3D" id="3.40.140.10">
    <property type="entry name" value="Cytidine Deaminase, domain 2"/>
    <property type="match status" value="1"/>
</dbReference>
<dbReference type="PROSITE" id="PS50249">
    <property type="entry name" value="MPN"/>
    <property type="match status" value="1"/>
</dbReference>
<dbReference type="STRING" id="1283.ShL2_01149"/>
<accession>A0A2A1KAB7</accession>
<dbReference type="PANTHER" id="PTHR30471:SF3">
    <property type="entry name" value="UPF0758 PROTEIN YEES-RELATED"/>
    <property type="match status" value="1"/>
</dbReference>
<feature type="domain" description="MPN" evidence="8">
    <location>
        <begin position="102"/>
        <end position="224"/>
    </location>
</feature>
<dbReference type="Proteomes" id="UP000238153">
    <property type="component" value="Unassembled WGS sequence"/>
</dbReference>
<dbReference type="AlphaFoldDB" id="A0A2A1KAB7"/>
<keyword evidence="4" id="KW-0378">Hydrolase</keyword>
<dbReference type="PANTHER" id="PTHR30471">
    <property type="entry name" value="DNA REPAIR PROTEIN RADC"/>
    <property type="match status" value="1"/>
</dbReference>
<dbReference type="Proteomes" id="UP001269271">
    <property type="component" value="Unassembled WGS sequence"/>
</dbReference>
<sequence length="228" mass="25498">MRIKSMAKSELPRERLIHNGAKSLSNSELLAILINTGRHGFSSLDIANELLISFNGLKELKHLSINDLTTIKGIGLYKAVILKAAFELGERMYARDFNEKIKITSPSDVSNIMMSKMKDLTQEHFVVLLLNSKNIVIKEETIYKGTLNSSVIHPREVFKAAIRASSNAIIVLHNHPSGDVTPSKEDIETTIRLKECGELLGIQVLDHIIIGDQKYASLVEEGYFDLRN</sequence>
<evidence type="ECO:0000256" key="2">
    <source>
        <dbReference type="ARBA" id="ARBA00022670"/>
    </source>
</evidence>
<dbReference type="CDD" id="cd08071">
    <property type="entry name" value="MPN_DUF2466"/>
    <property type="match status" value="1"/>
</dbReference>
<dbReference type="InterPro" id="IPR020891">
    <property type="entry name" value="UPF0758_CS"/>
</dbReference>
<dbReference type="EMBL" id="JAVSOO010000010">
    <property type="protein sequence ID" value="MDT4286408.1"/>
    <property type="molecule type" value="Genomic_DNA"/>
</dbReference>
<dbReference type="GO" id="GO:0006508">
    <property type="term" value="P:proteolysis"/>
    <property type="evidence" value="ECO:0007669"/>
    <property type="project" value="UniProtKB-KW"/>
</dbReference>
<dbReference type="Pfam" id="PF20582">
    <property type="entry name" value="UPF0758_N"/>
    <property type="match status" value="1"/>
</dbReference>
<dbReference type="SUPFAM" id="SSF47781">
    <property type="entry name" value="RuvA domain 2-like"/>
    <property type="match status" value="1"/>
</dbReference>
<dbReference type="NCBIfam" id="TIGR00608">
    <property type="entry name" value="radc"/>
    <property type="match status" value="1"/>
</dbReference>
<evidence type="ECO:0000256" key="6">
    <source>
        <dbReference type="ARBA" id="ARBA00023049"/>
    </source>
</evidence>
<evidence type="ECO:0000256" key="4">
    <source>
        <dbReference type="ARBA" id="ARBA00022801"/>
    </source>
</evidence>
<dbReference type="OMA" id="ELMPREK"/>
<evidence type="ECO:0000313" key="9">
    <source>
        <dbReference type="EMBL" id="MDT4286408.1"/>
    </source>
</evidence>
<dbReference type="InterPro" id="IPR046778">
    <property type="entry name" value="UPF0758_N"/>
</dbReference>
<keyword evidence="3" id="KW-0479">Metal-binding</keyword>
<evidence type="ECO:0000313" key="11">
    <source>
        <dbReference type="Proteomes" id="UP000238153"/>
    </source>
</evidence>
<reference evidence="9 12" key="2">
    <citation type="submission" date="2023-08" db="EMBL/GenBank/DDBJ databases">
        <title>Genomic surveillance of Staphylococcus haemolyticus neonatal outbreak in southern France.</title>
        <authorList>
            <person name="Magnan C."/>
            <person name="Morsli M."/>
            <person name="Thiery B."/>
            <person name="Salipante F."/>
            <person name="Attar J."/>
            <person name="Massimo D.M."/>
            <person name="Ory J."/>
            <person name="Pantel A."/>
            <person name="Lavigne J.-P."/>
        </authorList>
    </citation>
    <scope>NUCLEOTIDE SEQUENCE [LARGE SCALE GENOMIC DNA]</scope>
    <source>
        <strain evidence="9 12">NSH026</strain>
    </source>
</reference>